<dbReference type="PANTHER" id="PTHR30294">
    <property type="entry name" value="MEMBRANE COMPONENT OF ABC TRANSPORTER YHHJ-RELATED"/>
    <property type="match status" value="1"/>
</dbReference>
<evidence type="ECO:0000313" key="11">
    <source>
        <dbReference type="Proteomes" id="UP000250918"/>
    </source>
</evidence>
<keyword evidence="6 8" id="KW-1133">Transmembrane helix</keyword>
<evidence type="ECO:0000259" key="9">
    <source>
        <dbReference type="PROSITE" id="PS51012"/>
    </source>
</evidence>
<evidence type="ECO:0000256" key="1">
    <source>
        <dbReference type="ARBA" id="ARBA00004651"/>
    </source>
</evidence>
<evidence type="ECO:0000256" key="7">
    <source>
        <dbReference type="ARBA" id="ARBA00023136"/>
    </source>
</evidence>
<dbReference type="InterPro" id="IPR047817">
    <property type="entry name" value="ABC2_TM_bact-type"/>
</dbReference>
<evidence type="ECO:0000256" key="5">
    <source>
        <dbReference type="ARBA" id="ARBA00022692"/>
    </source>
</evidence>
<dbReference type="EMBL" id="PQAP01000004">
    <property type="protein sequence ID" value="PWB76135.1"/>
    <property type="molecule type" value="Genomic_DNA"/>
</dbReference>
<keyword evidence="3" id="KW-0813">Transport</keyword>
<feature type="transmembrane region" description="Helical" evidence="8">
    <location>
        <begin position="217"/>
        <end position="240"/>
    </location>
</feature>
<dbReference type="InterPro" id="IPR013525">
    <property type="entry name" value="ABC2_TM"/>
</dbReference>
<dbReference type="AlphaFoldDB" id="A0A855X4E1"/>
<keyword evidence="5 8" id="KW-0812">Transmembrane</keyword>
<comment type="subcellular location">
    <subcellularLocation>
        <location evidence="1">Cell membrane</location>
        <topology evidence="1">Multi-pass membrane protein</topology>
    </subcellularLocation>
</comment>
<evidence type="ECO:0000256" key="3">
    <source>
        <dbReference type="ARBA" id="ARBA00022448"/>
    </source>
</evidence>
<dbReference type="PROSITE" id="PS51012">
    <property type="entry name" value="ABC_TM2"/>
    <property type="match status" value="1"/>
</dbReference>
<dbReference type="InterPro" id="IPR051449">
    <property type="entry name" value="ABC-2_transporter_component"/>
</dbReference>
<feature type="transmembrane region" description="Helical" evidence="8">
    <location>
        <begin position="21"/>
        <end position="40"/>
    </location>
</feature>
<evidence type="ECO:0000256" key="6">
    <source>
        <dbReference type="ARBA" id="ARBA00022989"/>
    </source>
</evidence>
<dbReference type="Pfam" id="PF12698">
    <property type="entry name" value="ABC2_membrane_3"/>
    <property type="match status" value="1"/>
</dbReference>
<dbReference type="Gene3D" id="3.40.1710.10">
    <property type="entry name" value="abc type-2 transporter like domain"/>
    <property type="match status" value="1"/>
</dbReference>
<comment type="caution">
    <text evidence="10">The sequence shown here is derived from an EMBL/GenBank/DDBJ whole genome shotgun (WGS) entry which is preliminary data.</text>
</comment>
<feature type="domain" description="ABC transmembrane type-2" evidence="9">
    <location>
        <begin position="140"/>
        <end position="366"/>
    </location>
</feature>
<accession>A0A855X4E1</accession>
<dbReference type="PANTHER" id="PTHR30294:SF29">
    <property type="entry name" value="MULTIDRUG ABC TRANSPORTER PERMEASE YBHS-RELATED"/>
    <property type="match status" value="1"/>
</dbReference>
<feature type="transmembrane region" description="Helical" evidence="8">
    <location>
        <begin position="173"/>
        <end position="196"/>
    </location>
</feature>
<gene>
    <name evidence="10" type="ORF">C3F09_00875</name>
</gene>
<reference evidence="10 11" key="1">
    <citation type="journal article" date="2018" name="ISME J.">
        <title>A methanotrophic archaeon couples anaerobic oxidation of methane to Fe(III) reduction.</title>
        <authorList>
            <person name="Cai C."/>
            <person name="Leu A.O."/>
            <person name="Xie G.J."/>
            <person name="Guo J."/>
            <person name="Feng Y."/>
            <person name="Zhao J.X."/>
            <person name="Tyson G.W."/>
            <person name="Yuan Z."/>
            <person name="Hu S."/>
        </authorList>
    </citation>
    <scope>NUCLEOTIDE SEQUENCE [LARGE SCALE GENOMIC DNA]</scope>
    <source>
        <strain evidence="10">FeB_12</strain>
    </source>
</reference>
<name>A0A855X4E1_9BACT</name>
<proteinExistence type="inferred from homology"/>
<dbReference type="GO" id="GO:0140359">
    <property type="term" value="F:ABC-type transporter activity"/>
    <property type="evidence" value="ECO:0007669"/>
    <property type="project" value="InterPro"/>
</dbReference>
<protein>
    <submittedName>
        <fullName evidence="10">ABC transporter permease</fullName>
    </submittedName>
</protein>
<organism evidence="10 11">
    <name type="scientific">candidate division GN15 bacterium</name>
    <dbReference type="NCBI Taxonomy" id="2072418"/>
    <lineage>
        <taxon>Bacteria</taxon>
        <taxon>candidate division GN15</taxon>
    </lineage>
</organism>
<evidence type="ECO:0000256" key="4">
    <source>
        <dbReference type="ARBA" id="ARBA00022475"/>
    </source>
</evidence>
<evidence type="ECO:0000313" key="10">
    <source>
        <dbReference type="EMBL" id="PWB76135.1"/>
    </source>
</evidence>
<feature type="transmembrane region" description="Helical" evidence="8">
    <location>
        <begin position="286"/>
        <end position="305"/>
    </location>
</feature>
<dbReference type="Proteomes" id="UP000250918">
    <property type="component" value="Unassembled WGS sequence"/>
</dbReference>
<keyword evidence="7 8" id="KW-0472">Membrane</keyword>
<comment type="similarity">
    <text evidence="2">Belongs to the ABC-2 integral membrane protein family.</text>
</comment>
<evidence type="ECO:0000256" key="2">
    <source>
        <dbReference type="ARBA" id="ARBA00007783"/>
    </source>
</evidence>
<evidence type="ECO:0000256" key="8">
    <source>
        <dbReference type="SAM" id="Phobius"/>
    </source>
</evidence>
<feature type="transmembrane region" description="Helical" evidence="8">
    <location>
        <begin position="252"/>
        <end position="274"/>
    </location>
</feature>
<feature type="transmembrane region" description="Helical" evidence="8">
    <location>
        <begin position="337"/>
        <end position="360"/>
    </location>
</feature>
<sequence>MRQIKFIAQKEMYHILRDFRSLIIIFVMPVMMTFLYGYAINMDIEHIPLTYVDKDNTPESRALIDRILKSGYFFLTPHSPELSDPDQILRASHAAGFILIRPGFAKALNTGEPFELGLIIDGSEVSQAAAVQSYSNVILNQFLLDRLPPETTVPGVKLSQQVLFNPDLQSSHFFVPGIVAIILLMISALLTSITIAREKEMGTLEQLLTAPVTPTQILIGKLLPYIVIAFLDGLLVLIFAKLLFGVPFVGSFPLLLGFELIYVTTALSIGILISTAVPTQQLAMQFALLLTMLPTIMLSGFMFAIKNMPIPLQIISRIVPATYFLKMIRGIMLKGSGFAVLAPQAGFLALLMILFLFLAIRRFKTRIG</sequence>
<keyword evidence="4" id="KW-1003">Cell membrane</keyword>
<dbReference type="GO" id="GO:0005886">
    <property type="term" value="C:plasma membrane"/>
    <property type="evidence" value="ECO:0007669"/>
    <property type="project" value="UniProtKB-SubCell"/>
</dbReference>